<dbReference type="Proteomes" id="UP000010471">
    <property type="component" value="Chromosome"/>
</dbReference>
<dbReference type="HOGENOM" id="CLU_048100_0_0_3"/>
<keyword evidence="1" id="KW-0175">Coiled coil</keyword>
<evidence type="ECO:0000313" key="3">
    <source>
        <dbReference type="EMBL" id="AFZ16704.1"/>
    </source>
</evidence>
<dbReference type="PANTHER" id="PTHR33740:SF3">
    <property type="entry name" value="GPI-ANCHORED ADHESIN-LIKE PROTEIN"/>
    <property type="match status" value="1"/>
</dbReference>
<feature type="domain" description="SLH" evidence="2">
    <location>
        <begin position="166"/>
        <end position="229"/>
    </location>
</feature>
<dbReference type="STRING" id="1173027.Mic7113_0796"/>
<dbReference type="eggNOG" id="COG2866">
    <property type="taxonomic scope" value="Bacteria"/>
</dbReference>
<dbReference type="EMBL" id="CP003630">
    <property type="protein sequence ID" value="AFZ16704.1"/>
    <property type="molecule type" value="Genomic_DNA"/>
</dbReference>
<protein>
    <submittedName>
        <fullName evidence="3">Putative S-layer protein</fullName>
    </submittedName>
</protein>
<proteinExistence type="predicted"/>
<accession>K9WAB4</accession>
<dbReference type="AlphaFoldDB" id="K9WAB4"/>
<feature type="domain" description="SLH" evidence="2">
    <location>
        <begin position="96"/>
        <end position="158"/>
    </location>
</feature>
<dbReference type="PANTHER" id="PTHR33740">
    <property type="entry name" value="GPI-ANCHORED ADHESIN-LIKE PROTEIN"/>
    <property type="match status" value="1"/>
</dbReference>
<dbReference type="InterPro" id="IPR001119">
    <property type="entry name" value="SLH_dom"/>
</dbReference>
<feature type="coiled-coil region" evidence="1">
    <location>
        <begin position="45"/>
        <end position="72"/>
    </location>
</feature>
<evidence type="ECO:0000259" key="2">
    <source>
        <dbReference type="PROSITE" id="PS51272"/>
    </source>
</evidence>
<dbReference type="PROSITE" id="PS51272">
    <property type="entry name" value="SLH"/>
    <property type="match status" value="2"/>
</dbReference>
<gene>
    <name evidence="3" type="ORF">Mic7113_0796</name>
</gene>
<dbReference type="OrthoDB" id="452152at2"/>
<sequence>MFNCLKTVDANQSNRLKKKLRSLSLLVLLLASSFWLSSCKKEQPVNRFQEEINQLKTENAKLRAEVDQLKTQLDNPVAQLSPSPTPKPVAVAPNAPKPVAFEDIKGVLGEKQIIQLGQLGVFDSTSGNFDPKAPITRAEFARWLVRTNNAIFPGSSDKTIRLSEAGKATFSDVPPTHPDFPYIQGLANAGYSISDDEKTFKPEQILTREQMLAMKVALDHRVPLESYKGGAPGGWTDSNKISKKYWPAIYVESVFQNNANISRTFGALKTLNPQAPVTRSEAVLSISAIGDNVAGFTTAEEAVEKLEQQSLP</sequence>
<dbReference type="SUPFAM" id="SSF75704">
    <property type="entry name" value="Mitotic arrest deficient-like 1, Mad1"/>
    <property type="match status" value="1"/>
</dbReference>
<name>K9WAB4_9CYAN</name>
<reference evidence="3 4" key="1">
    <citation type="submission" date="2012-06" db="EMBL/GenBank/DDBJ databases">
        <title>Finished chromosome of genome of Microcoleus sp. PCC 7113.</title>
        <authorList>
            <consortium name="US DOE Joint Genome Institute"/>
            <person name="Gugger M."/>
            <person name="Coursin T."/>
            <person name="Rippka R."/>
            <person name="Tandeau De Marsac N."/>
            <person name="Huntemann M."/>
            <person name="Wei C.-L."/>
            <person name="Han J."/>
            <person name="Detter J.C."/>
            <person name="Han C."/>
            <person name="Tapia R."/>
            <person name="Chen A."/>
            <person name="Kyrpides N."/>
            <person name="Mavromatis K."/>
            <person name="Markowitz V."/>
            <person name="Szeto E."/>
            <person name="Ivanova N."/>
            <person name="Pagani I."/>
            <person name="Pati A."/>
            <person name="Goodwin L."/>
            <person name="Nordberg H.P."/>
            <person name="Cantor M.N."/>
            <person name="Hua S.X."/>
            <person name="Woyke T."/>
            <person name="Kerfeld C.A."/>
        </authorList>
    </citation>
    <scope>NUCLEOTIDE SEQUENCE [LARGE SCALE GENOMIC DNA]</scope>
    <source>
        <strain evidence="3 4">PCC 7113</strain>
    </source>
</reference>
<dbReference type="KEGG" id="mic:Mic7113_0796"/>
<dbReference type="Pfam" id="PF00395">
    <property type="entry name" value="SLH"/>
    <property type="match status" value="2"/>
</dbReference>
<evidence type="ECO:0000256" key="1">
    <source>
        <dbReference type="SAM" id="Coils"/>
    </source>
</evidence>
<keyword evidence="4" id="KW-1185">Reference proteome</keyword>
<evidence type="ECO:0000313" key="4">
    <source>
        <dbReference type="Proteomes" id="UP000010471"/>
    </source>
</evidence>
<organism evidence="3 4">
    <name type="scientific">Allocoleopsis franciscana PCC 7113</name>
    <dbReference type="NCBI Taxonomy" id="1173027"/>
    <lineage>
        <taxon>Bacteria</taxon>
        <taxon>Bacillati</taxon>
        <taxon>Cyanobacteriota</taxon>
        <taxon>Cyanophyceae</taxon>
        <taxon>Coleofasciculales</taxon>
        <taxon>Coleofasciculaceae</taxon>
        <taxon>Allocoleopsis</taxon>
        <taxon>Allocoleopsis franciscana</taxon>
    </lineage>
</organism>
<dbReference type="PATRIC" id="fig|1173027.3.peg.876"/>